<evidence type="ECO:0000256" key="3">
    <source>
        <dbReference type="ARBA" id="ARBA00022617"/>
    </source>
</evidence>
<dbReference type="EC" id="1.14.14.18" evidence="2"/>
<accession>A0A2J8AEX3</accession>
<keyword evidence="5" id="KW-0560">Oxidoreductase</keyword>
<keyword evidence="9" id="KW-1185">Reference proteome</keyword>
<comment type="similarity">
    <text evidence="1">Belongs to the heme oxygenase family.</text>
</comment>
<keyword evidence="4" id="KW-0479">Metal-binding</keyword>
<evidence type="ECO:0000256" key="4">
    <source>
        <dbReference type="ARBA" id="ARBA00022723"/>
    </source>
</evidence>
<keyword evidence="6" id="KW-0408">Iron</keyword>
<sequence length="151" mass="16632">MLSIKAPLNCRVRPQAVARAPRQAFRVVCHGHGHGGAGPAGTAVLTEKDRGFIAEMRKVAMKLHTKDQSPKEGGKDAPKPGPWTPTRTGYLRFLAESKVVYDTLETLVHTRDEYAMLRGTGLERAHGLAEDLTWFQNTYQLSPPELTEDGP</sequence>
<evidence type="ECO:0000256" key="2">
    <source>
        <dbReference type="ARBA" id="ARBA00012360"/>
    </source>
</evidence>
<evidence type="ECO:0000256" key="5">
    <source>
        <dbReference type="ARBA" id="ARBA00023002"/>
    </source>
</evidence>
<reference evidence="8 9" key="1">
    <citation type="journal article" date="2017" name="Mol. Biol. Evol.">
        <title>The 4-celled Tetrabaena socialis nuclear genome reveals the essential components for genetic control of cell number at the origin of multicellularity in the volvocine lineage.</title>
        <authorList>
            <person name="Featherston J."/>
            <person name="Arakaki Y."/>
            <person name="Hanschen E.R."/>
            <person name="Ferris P.J."/>
            <person name="Michod R.E."/>
            <person name="Olson B.J.S.C."/>
            <person name="Nozaki H."/>
            <person name="Durand P.M."/>
        </authorList>
    </citation>
    <scope>NUCLEOTIDE SEQUENCE [LARGE SCALE GENOMIC DNA]</scope>
    <source>
        <strain evidence="8 9">NIES-571</strain>
    </source>
</reference>
<dbReference type="Gene3D" id="1.20.910.10">
    <property type="entry name" value="Heme oxygenase-like"/>
    <property type="match status" value="1"/>
</dbReference>
<keyword evidence="3" id="KW-0349">Heme</keyword>
<dbReference type="PANTHER" id="PTHR35703">
    <property type="entry name" value="HEME OXYGENASE 1, CHLOROPLASTIC-RELATED"/>
    <property type="match status" value="1"/>
</dbReference>
<organism evidence="8 9">
    <name type="scientific">Tetrabaena socialis</name>
    <dbReference type="NCBI Taxonomy" id="47790"/>
    <lineage>
        <taxon>Eukaryota</taxon>
        <taxon>Viridiplantae</taxon>
        <taxon>Chlorophyta</taxon>
        <taxon>core chlorophytes</taxon>
        <taxon>Chlorophyceae</taxon>
        <taxon>CS clade</taxon>
        <taxon>Chlamydomonadales</taxon>
        <taxon>Tetrabaenaceae</taxon>
        <taxon>Tetrabaena</taxon>
    </lineage>
</organism>
<dbReference type="OrthoDB" id="652091at2759"/>
<dbReference type="PANTHER" id="PTHR35703:SF2">
    <property type="entry name" value="HEME OXYGENASE 1, CHLOROPLASTIC-RELATED"/>
    <property type="match status" value="1"/>
</dbReference>
<feature type="compositionally biased region" description="Basic and acidic residues" evidence="7">
    <location>
        <begin position="63"/>
        <end position="78"/>
    </location>
</feature>
<evidence type="ECO:0000256" key="7">
    <source>
        <dbReference type="SAM" id="MobiDB-lite"/>
    </source>
</evidence>
<feature type="non-terminal residue" evidence="8">
    <location>
        <position position="151"/>
    </location>
</feature>
<evidence type="ECO:0000313" key="8">
    <source>
        <dbReference type="EMBL" id="PNH11075.1"/>
    </source>
</evidence>
<dbReference type="InterPro" id="IPR016084">
    <property type="entry name" value="Haem_Oase-like_multi-hlx"/>
</dbReference>
<proteinExistence type="inferred from homology"/>
<evidence type="ECO:0000313" key="9">
    <source>
        <dbReference type="Proteomes" id="UP000236333"/>
    </source>
</evidence>
<dbReference type="Proteomes" id="UP000236333">
    <property type="component" value="Unassembled WGS sequence"/>
</dbReference>
<dbReference type="EMBL" id="PGGS01000039">
    <property type="protein sequence ID" value="PNH11075.1"/>
    <property type="molecule type" value="Genomic_DNA"/>
</dbReference>
<dbReference type="InterPro" id="IPR016951">
    <property type="entry name" value="Haem_Oase_decyc_pln"/>
</dbReference>
<dbReference type="SUPFAM" id="SSF48613">
    <property type="entry name" value="Heme oxygenase-like"/>
    <property type="match status" value="1"/>
</dbReference>
<protein>
    <recommendedName>
        <fullName evidence="2">heme oxygenase (biliverdin-producing)</fullName>
        <ecNumber evidence="2">1.14.14.18</ecNumber>
    </recommendedName>
</protein>
<gene>
    <name evidence="8" type="ORF">TSOC_002136</name>
</gene>
<dbReference type="GO" id="GO:0046872">
    <property type="term" value="F:metal ion binding"/>
    <property type="evidence" value="ECO:0007669"/>
    <property type="project" value="UniProtKB-KW"/>
</dbReference>
<evidence type="ECO:0000256" key="1">
    <source>
        <dbReference type="ARBA" id="ARBA00006134"/>
    </source>
</evidence>
<comment type="caution">
    <text evidence="8">The sequence shown here is derived from an EMBL/GenBank/DDBJ whole genome shotgun (WGS) entry which is preliminary data.</text>
</comment>
<name>A0A2J8AEX3_9CHLO</name>
<feature type="region of interest" description="Disordered" evidence="7">
    <location>
        <begin position="63"/>
        <end position="86"/>
    </location>
</feature>
<dbReference type="AlphaFoldDB" id="A0A2J8AEX3"/>
<evidence type="ECO:0000256" key="6">
    <source>
        <dbReference type="ARBA" id="ARBA00023004"/>
    </source>
</evidence>
<dbReference type="GO" id="GO:0004392">
    <property type="term" value="F:heme oxygenase (decyclizing) activity"/>
    <property type="evidence" value="ECO:0007669"/>
    <property type="project" value="UniProtKB-EC"/>
</dbReference>